<comment type="catalytic activity">
    <reaction evidence="2">
        <text>mycothiol S-conjugate + H2O = an N-acetyl-L-cysteine-S-conjugate + 1D-myo-inositol 2-amino-2-deoxy-alpha-D-glucopyranoside</text>
        <dbReference type="Rhea" id="RHEA:36543"/>
        <dbReference type="ChEBI" id="CHEBI:15377"/>
        <dbReference type="ChEBI" id="CHEBI:58718"/>
        <dbReference type="ChEBI" id="CHEBI:58886"/>
        <dbReference type="ChEBI" id="CHEBI:59633"/>
        <dbReference type="EC" id="3.5.1.115"/>
    </reaction>
</comment>
<dbReference type="EMBL" id="JAJOMB010000021">
    <property type="protein sequence ID" value="MCD5315293.1"/>
    <property type="molecule type" value="Genomic_DNA"/>
</dbReference>
<dbReference type="PANTHER" id="PTHR12993:SF11">
    <property type="entry name" value="N-ACETYLGLUCOSAMINYL-PHOSPHATIDYLINOSITOL DE-N-ACETYLASE"/>
    <property type="match status" value="1"/>
</dbReference>
<accession>A0A9X1NJG5</accession>
<dbReference type="Proteomes" id="UP001138997">
    <property type="component" value="Unassembled WGS sequence"/>
</dbReference>
<dbReference type="RefSeq" id="WP_231448097.1">
    <property type="nucleotide sequence ID" value="NZ_JAJOMB010000021.1"/>
</dbReference>
<keyword evidence="1 2" id="KW-0862">Zinc</keyword>
<dbReference type="AlphaFoldDB" id="A0A9X1NJG5"/>
<evidence type="ECO:0000313" key="4">
    <source>
        <dbReference type="Proteomes" id="UP001138997"/>
    </source>
</evidence>
<feature type="binding site" evidence="2">
    <location>
        <position position="16"/>
    </location>
    <ligand>
        <name>Zn(2+)</name>
        <dbReference type="ChEBI" id="CHEBI:29105"/>
    </ligand>
</feature>
<gene>
    <name evidence="2 3" type="primary">mca</name>
    <name evidence="3" type="ORF">LR394_30765</name>
</gene>
<comment type="caution">
    <text evidence="3">The sequence shown here is derived from an EMBL/GenBank/DDBJ whole genome shotgun (WGS) entry which is preliminary data.</text>
</comment>
<dbReference type="SUPFAM" id="SSF102588">
    <property type="entry name" value="LmbE-like"/>
    <property type="match status" value="1"/>
</dbReference>
<name>A0A9X1NJG5_9ACTN</name>
<keyword evidence="2" id="KW-0479">Metal-binding</keyword>
<dbReference type="GO" id="GO:0010126">
    <property type="term" value="P:mycothiol metabolic process"/>
    <property type="evidence" value="ECO:0007669"/>
    <property type="project" value="UniProtKB-UniRule"/>
</dbReference>
<dbReference type="Gene3D" id="3.40.50.10320">
    <property type="entry name" value="LmbE-like"/>
    <property type="match status" value="1"/>
</dbReference>
<dbReference type="Pfam" id="PF02585">
    <property type="entry name" value="PIG-L"/>
    <property type="match status" value="1"/>
</dbReference>
<evidence type="ECO:0000256" key="2">
    <source>
        <dbReference type="HAMAP-Rule" id="MF_01482"/>
    </source>
</evidence>
<dbReference type="InterPro" id="IPR024078">
    <property type="entry name" value="LmbE-like_dom_sf"/>
</dbReference>
<dbReference type="GO" id="GO:0016811">
    <property type="term" value="F:hydrolase activity, acting on carbon-nitrogen (but not peptide) bonds, in linear amides"/>
    <property type="evidence" value="ECO:0007669"/>
    <property type="project" value="TreeGrafter"/>
</dbReference>
<dbReference type="EC" id="3.5.1.115" evidence="2"/>
<reference evidence="3" key="1">
    <citation type="submission" date="2021-11" db="EMBL/GenBank/DDBJ databases">
        <title>Streptomyces corallinus and Kineosporia corallina sp. nov., two new coral-derived marine actinobacteria.</title>
        <authorList>
            <person name="Buangrab K."/>
            <person name="Sutthacheep M."/>
            <person name="Yeemin T."/>
            <person name="Harunari E."/>
            <person name="Igarashi Y."/>
            <person name="Sripreechasak P."/>
            <person name="Kanchanasin P."/>
            <person name="Tanasupawat S."/>
            <person name="Phongsopitanun W."/>
        </authorList>
    </citation>
    <scope>NUCLEOTIDE SEQUENCE</scope>
    <source>
        <strain evidence="3">JCM 31032</strain>
    </source>
</reference>
<feature type="binding site" evidence="2">
    <location>
        <position position="144"/>
    </location>
    <ligand>
        <name>Zn(2+)</name>
        <dbReference type="ChEBI" id="CHEBI:29105"/>
    </ligand>
</feature>
<dbReference type="InterPro" id="IPR003737">
    <property type="entry name" value="GlcNAc_PI_deacetylase-related"/>
</dbReference>
<sequence>MAEQLRLMAVHAHPDDESSKGAATLARYVDEGVDVLVVSCTGGERGDVLNPKLQGDPEVERDLPELRRKEMANAAAALGVKHHWLGFVDSGLPEGDPLPPLPEGCFAAQPLEIASAPLVRLVREFRPHVMTTYNELGGYPHPDHIMTHKVSVEAFESAGDPTRYPDSGEPWTPLKLYYDVGFSRGRMTAFHEALLAAGKESPIGEWLKAREDGTRPPEREITTRVNIVGWMDRRDEALRSHATQIDPDGWFFAIPNDMQAQVWPTDDFELARSLVQSELPEDDLFAGIRDRARV</sequence>
<comment type="similarity">
    <text evidence="2">Belongs to the MshB deacetylase family. Mca subfamily.</text>
</comment>
<dbReference type="HAMAP" id="MF_01482">
    <property type="entry name" value="Mca"/>
    <property type="match status" value="1"/>
</dbReference>
<comment type="function">
    <text evidence="2">A mycothiol (MSH, N-acetylcysteinyl-glucosaminyl-inositol) S-conjugate amidase, it recycles conjugated MSH to the N-acetyl cysteine conjugate (AcCys S-conjugate, a mercapturic acid) and the MSH precursor. Involved in MSH-dependent detoxification of a number of alkylating agents and antibiotics.</text>
</comment>
<dbReference type="GO" id="GO:0008270">
    <property type="term" value="F:zinc ion binding"/>
    <property type="evidence" value="ECO:0007669"/>
    <property type="project" value="UniProtKB-UniRule"/>
</dbReference>
<organism evidence="3 4">
    <name type="scientific">Kineosporia babensis</name>
    <dbReference type="NCBI Taxonomy" id="499548"/>
    <lineage>
        <taxon>Bacteria</taxon>
        <taxon>Bacillati</taxon>
        <taxon>Actinomycetota</taxon>
        <taxon>Actinomycetes</taxon>
        <taxon>Kineosporiales</taxon>
        <taxon>Kineosporiaceae</taxon>
        <taxon>Kineosporia</taxon>
    </lineage>
</organism>
<dbReference type="NCBIfam" id="TIGR03446">
    <property type="entry name" value="mycothiol_Mca"/>
    <property type="match status" value="1"/>
</dbReference>
<comment type="subunit">
    <text evidence="2">Monomer.</text>
</comment>
<protein>
    <recommendedName>
        <fullName evidence="2">Mycothiol S-conjugate amidase</fullName>
        <ecNumber evidence="2">3.5.1.115</ecNumber>
    </recommendedName>
</protein>
<proteinExistence type="inferred from homology"/>
<dbReference type="PANTHER" id="PTHR12993">
    <property type="entry name" value="N-ACETYLGLUCOSAMINYL-PHOSPHATIDYLINOSITOL DE-N-ACETYLASE-RELATED"/>
    <property type="match status" value="1"/>
</dbReference>
<feature type="binding site" evidence="2">
    <location>
        <position position="13"/>
    </location>
    <ligand>
        <name>Zn(2+)</name>
        <dbReference type="ChEBI" id="CHEBI:29105"/>
    </ligand>
</feature>
<dbReference type="GO" id="GO:0010127">
    <property type="term" value="P:mycothiol-dependent detoxification"/>
    <property type="evidence" value="ECO:0007669"/>
    <property type="project" value="UniProtKB-UniRule"/>
</dbReference>
<comment type="cofactor">
    <cofactor evidence="2">
        <name>Zn(2+)</name>
        <dbReference type="ChEBI" id="CHEBI:29105"/>
    </cofactor>
    <text evidence="2">Binds 1 zinc ion per subunit.</text>
</comment>
<evidence type="ECO:0000313" key="3">
    <source>
        <dbReference type="EMBL" id="MCD5315293.1"/>
    </source>
</evidence>
<evidence type="ECO:0000256" key="1">
    <source>
        <dbReference type="ARBA" id="ARBA00022833"/>
    </source>
</evidence>
<keyword evidence="4" id="KW-1185">Reference proteome</keyword>
<dbReference type="InterPro" id="IPR017811">
    <property type="entry name" value="Mca"/>
</dbReference>
<keyword evidence="2" id="KW-0378">Hydrolase</keyword>